<dbReference type="InterPro" id="IPR008964">
    <property type="entry name" value="Invasin/intimin_cell_adhesion"/>
</dbReference>
<protein>
    <submittedName>
        <fullName evidence="3">S-layer homology domain-containing protein</fullName>
    </submittedName>
</protein>
<dbReference type="AlphaFoldDB" id="A0A927GRT8"/>
<feature type="chain" id="PRO_5036850221" evidence="1">
    <location>
        <begin position="25"/>
        <end position="884"/>
    </location>
</feature>
<name>A0A927GRT8_9BACL</name>
<evidence type="ECO:0000259" key="2">
    <source>
        <dbReference type="PROSITE" id="PS51272"/>
    </source>
</evidence>
<feature type="domain" description="SLH" evidence="2">
    <location>
        <begin position="75"/>
        <end position="138"/>
    </location>
</feature>
<comment type="caution">
    <text evidence="3">The sequence shown here is derived from an EMBL/GenBank/DDBJ whole genome shotgun (WGS) entry which is preliminary data.</text>
</comment>
<sequence length="884" mass="92337">MKKSLSLLVAIAMVISMFASVASAATAAGTKLEGLGIIKGDQNGNLLEDSTWKRQDVAVLLSRLLGVEMEAQQTAKSHTYADVRGTYYDGFLSWAKEEGLMEGHSATRFGFDEALTYQQFAAVVLRALGVDTSDYAAVPELAVEAGLVAEGTDFAAPALRGATYEVIVTALDTVVEGTGQMLGTILGLPGYEVTVLAVTGVEQTDAGEITVTFNKAATEDEQDDLEFTVARGQIEYTIDVEFNEDGNEAVLSSAYLPAGDYTVTVGEADPIAVSIQDGRVTKIEIGASSLKQADGQSLNIKVFNQFGKEVENPTNLNVSLYNATKQAKVDAISGTNTVNAKFNLGNDTVAELDDNFIATVLHTSTGVSANKTFKIVAGSAATSIKLGTVEPLEDETRITAGDDGLVLPYELTDQYGEEILLAEGDYYPGTVGDAFIEVDGITFFFNTNEIVEAFHVDEDGVLTFDTVDQQSGTLFINAVNPTTGATGSTTVTISSSAIVDSLQLSAPAKLLAAGEEVVIPFAATDSFGAPIDGSDVVLGAGQGLVNITSNLTFAAGYPKINGKGQLLFKFADDQEGTAYIYAYVTTTSNGQKQVGSLQLSVNELAEAVKVNGTSVAKYFAQTAAVDFDGDDITYLDNYSRTQTVGSAAYTIVSDNPTVVNYVNGQLVAGNTTGKAEITISLDNVADSDYTFTVQVVKDSDIKSYEITDPGTIYGGTTGKVAGHTKTIKVSGKLSSGTTVALNQATAVTNITSSNTTVLAADVTAKTITGIDEGTSTVTAYQNGTKLASITVTVSEDVPVATTVAFDEDEYEVTVGDTFDFATEVTVKDQYGVAMANPAGFLTSSDTDVASVNGSVVTAGEAGQATVTFIASNDAQASVTLVVNN</sequence>
<dbReference type="Gene3D" id="2.60.40.1080">
    <property type="match status" value="1"/>
</dbReference>
<dbReference type="RefSeq" id="WP_190917829.1">
    <property type="nucleotide sequence ID" value="NZ_JACXIZ010000019.1"/>
</dbReference>
<dbReference type="PROSITE" id="PS51272">
    <property type="entry name" value="SLH"/>
    <property type="match status" value="1"/>
</dbReference>
<proteinExistence type="predicted"/>
<evidence type="ECO:0000313" key="4">
    <source>
        <dbReference type="Proteomes" id="UP000621560"/>
    </source>
</evidence>
<evidence type="ECO:0000313" key="3">
    <source>
        <dbReference type="EMBL" id="MBD2845853.1"/>
    </source>
</evidence>
<gene>
    <name evidence="3" type="ORF">IDH44_11680</name>
</gene>
<accession>A0A927GRT8</accession>
<evidence type="ECO:0000256" key="1">
    <source>
        <dbReference type="SAM" id="SignalP"/>
    </source>
</evidence>
<reference evidence="3" key="1">
    <citation type="submission" date="2020-09" db="EMBL/GenBank/DDBJ databases">
        <title>A novel bacterium of genus Paenibacillus, isolated from South China Sea.</title>
        <authorList>
            <person name="Huang H."/>
            <person name="Mo K."/>
            <person name="Hu Y."/>
        </authorList>
    </citation>
    <scope>NUCLEOTIDE SEQUENCE</scope>
    <source>
        <strain evidence="3">IB182496</strain>
    </source>
</reference>
<organism evidence="3 4">
    <name type="scientific">Paenibacillus sabuli</name>
    <dbReference type="NCBI Taxonomy" id="2772509"/>
    <lineage>
        <taxon>Bacteria</taxon>
        <taxon>Bacillati</taxon>
        <taxon>Bacillota</taxon>
        <taxon>Bacilli</taxon>
        <taxon>Bacillales</taxon>
        <taxon>Paenibacillaceae</taxon>
        <taxon>Paenibacillus</taxon>
    </lineage>
</organism>
<dbReference type="Pfam" id="PF00395">
    <property type="entry name" value="SLH"/>
    <property type="match status" value="1"/>
</dbReference>
<dbReference type="Proteomes" id="UP000621560">
    <property type="component" value="Unassembled WGS sequence"/>
</dbReference>
<dbReference type="InterPro" id="IPR001119">
    <property type="entry name" value="SLH_dom"/>
</dbReference>
<keyword evidence="1" id="KW-0732">Signal</keyword>
<keyword evidence="4" id="KW-1185">Reference proteome</keyword>
<dbReference type="SUPFAM" id="SSF49373">
    <property type="entry name" value="Invasin/intimin cell-adhesion fragments"/>
    <property type="match status" value="1"/>
</dbReference>
<feature type="signal peptide" evidence="1">
    <location>
        <begin position="1"/>
        <end position="24"/>
    </location>
</feature>
<dbReference type="EMBL" id="JACXIZ010000019">
    <property type="protein sequence ID" value="MBD2845853.1"/>
    <property type="molecule type" value="Genomic_DNA"/>
</dbReference>